<evidence type="ECO:0000256" key="1">
    <source>
        <dbReference type="SAM" id="SignalP"/>
    </source>
</evidence>
<organism evidence="2 3">
    <name type="scientific">Podospora aff. communis PSN243</name>
    <dbReference type="NCBI Taxonomy" id="3040156"/>
    <lineage>
        <taxon>Eukaryota</taxon>
        <taxon>Fungi</taxon>
        <taxon>Dikarya</taxon>
        <taxon>Ascomycota</taxon>
        <taxon>Pezizomycotina</taxon>
        <taxon>Sordariomycetes</taxon>
        <taxon>Sordariomycetidae</taxon>
        <taxon>Sordariales</taxon>
        <taxon>Podosporaceae</taxon>
        <taxon>Podospora</taxon>
    </lineage>
</organism>
<proteinExistence type="predicted"/>
<dbReference type="EMBL" id="MU865933">
    <property type="protein sequence ID" value="KAK4450358.1"/>
    <property type="molecule type" value="Genomic_DNA"/>
</dbReference>
<feature type="signal peptide" evidence="1">
    <location>
        <begin position="1"/>
        <end position="23"/>
    </location>
</feature>
<feature type="chain" id="PRO_5043810119" evidence="1">
    <location>
        <begin position="24"/>
        <end position="85"/>
    </location>
</feature>
<gene>
    <name evidence="2" type="ORF">QBC34DRAFT_78717</name>
</gene>
<reference evidence="2" key="2">
    <citation type="submission" date="2023-05" db="EMBL/GenBank/DDBJ databases">
        <authorList>
            <consortium name="Lawrence Berkeley National Laboratory"/>
            <person name="Steindorff A."/>
            <person name="Hensen N."/>
            <person name="Bonometti L."/>
            <person name="Westerberg I."/>
            <person name="Brannstrom I.O."/>
            <person name="Guillou S."/>
            <person name="Cros-Aarteil S."/>
            <person name="Calhoun S."/>
            <person name="Haridas S."/>
            <person name="Kuo A."/>
            <person name="Mondo S."/>
            <person name="Pangilinan J."/>
            <person name="Riley R."/>
            <person name="Labutti K."/>
            <person name="Andreopoulos B."/>
            <person name="Lipzen A."/>
            <person name="Chen C."/>
            <person name="Yanf M."/>
            <person name="Daum C."/>
            <person name="Ng V."/>
            <person name="Clum A."/>
            <person name="Ohm R."/>
            <person name="Martin F."/>
            <person name="Silar P."/>
            <person name="Natvig D."/>
            <person name="Lalanne C."/>
            <person name="Gautier V."/>
            <person name="Ament-Velasquez S.L."/>
            <person name="Kruys A."/>
            <person name="Hutchinson M.I."/>
            <person name="Powell A.J."/>
            <person name="Barry K."/>
            <person name="Miller A.N."/>
            <person name="Grigoriev I.V."/>
            <person name="Debuchy R."/>
            <person name="Gladieux P."/>
            <person name="Thoren M.H."/>
            <person name="Johannesson H."/>
        </authorList>
    </citation>
    <scope>NUCLEOTIDE SEQUENCE</scope>
    <source>
        <strain evidence="2">PSN243</strain>
    </source>
</reference>
<evidence type="ECO:0000313" key="3">
    <source>
        <dbReference type="Proteomes" id="UP001321760"/>
    </source>
</evidence>
<evidence type="ECO:0000313" key="2">
    <source>
        <dbReference type="EMBL" id="KAK4450358.1"/>
    </source>
</evidence>
<keyword evidence="3" id="KW-1185">Reference proteome</keyword>
<reference evidence="2" key="1">
    <citation type="journal article" date="2023" name="Mol. Phylogenet. Evol.">
        <title>Genome-scale phylogeny and comparative genomics of the fungal order Sordariales.</title>
        <authorList>
            <person name="Hensen N."/>
            <person name="Bonometti L."/>
            <person name="Westerberg I."/>
            <person name="Brannstrom I.O."/>
            <person name="Guillou S."/>
            <person name="Cros-Aarteil S."/>
            <person name="Calhoun S."/>
            <person name="Haridas S."/>
            <person name="Kuo A."/>
            <person name="Mondo S."/>
            <person name="Pangilinan J."/>
            <person name="Riley R."/>
            <person name="LaButti K."/>
            <person name="Andreopoulos B."/>
            <person name="Lipzen A."/>
            <person name="Chen C."/>
            <person name="Yan M."/>
            <person name="Daum C."/>
            <person name="Ng V."/>
            <person name="Clum A."/>
            <person name="Steindorff A."/>
            <person name="Ohm R.A."/>
            <person name="Martin F."/>
            <person name="Silar P."/>
            <person name="Natvig D.O."/>
            <person name="Lalanne C."/>
            <person name="Gautier V."/>
            <person name="Ament-Velasquez S.L."/>
            <person name="Kruys A."/>
            <person name="Hutchinson M.I."/>
            <person name="Powell A.J."/>
            <person name="Barry K."/>
            <person name="Miller A.N."/>
            <person name="Grigoriev I.V."/>
            <person name="Debuchy R."/>
            <person name="Gladieux P."/>
            <person name="Hiltunen Thoren M."/>
            <person name="Johannesson H."/>
        </authorList>
    </citation>
    <scope>NUCLEOTIDE SEQUENCE</scope>
    <source>
        <strain evidence="2">PSN243</strain>
    </source>
</reference>
<sequence>MRLSAILIRLGATAAMLATGIQAAPIAGGDVQVPDETELTVGLPVHVPIPDTEIEVESGKSEVEIEFEGDELEVEVETPSSGASH</sequence>
<keyword evidence="1" id="KW-0732">Signal</keyword>
<name>A0AAV9GSN4_9PEZI</name>
<dbReference type="AlphaFoldDB" id="A0AAV9GSN4"/>
<dbReference type="Proteomes" id="UP001321760">
    <property type="component" value="Unassembled WGS sequence"/>
</dbReference>
<comment type="caution">
    <text evidence="2">The sequence shown here is derived from an EMBL/GenBank/DDBJ whole genome shotgun (WGS) entry which is preliminary data.</text>
</comment>
<protein>
    <submittedName>
        <fullName evidence="2">Uncharacterized protein</fullName>
    </submittedName>
</protein>
<accession>A0AAV9GSN4</accession>